<dbReference type="OrthoDB" id="8404630at2"/>
<evidence type="ECO:0000256" key="1">
    <source>
        <dbReference type="SAM" id="MobiDB-lite"/>
    </source>
</evidence>
<gene>
    <name evidence="2" type="ORF">SAMN02745157_1461</name>
</gene>
<feature type="compositionally biased region" description="Low complexity" evidence="1">
    <location>
        <begin position="55"/>
        <end position="82"/>
    </location>
</feature>
<dbReference type="Proteomes" id="UP000184485">
    <property type="component" value="Unassembled WGS sequence"/>
</dbReference>
<protein>
    <submittedName>
        <fullName evidence="2">Uncharacterized protein</fullName>
    </submittedName>
</protein>
<feature type="region of interest" description="Disordered" evidence="1">
    <location>
        <begin position="45"/>
        <end position="100"/>
    </location>
</feature>
<dbReference type="RefSeq" id="WP_139251345.1">
    <property type="nucleotide sequence ID" value="NZ_FQUP01000001.1"/>
</dbReference>
<name>A0A1M4Y9M8_9HYPH</name>
<dbReference type="EMBL" id="FQUP01000001">
    <property type="protein sequence ID" value="SHF02338.1"/>
    <property type="molecule type" value="Genomic_DNA"/>
</dbReference>
<proteinExistence type="predicted"/>
<sequence length="100" mass="9883">MAYKVIAECVDQRSGVRLFPGDLFEDPTEEQFARLVRAGCLHPKKVSAKAKPAKDAPGADDQSGAGASSAGAGSDASADDAGANGGDDSGQSGADQGATG</sequence>
<dbReference type="STRING" id="1122133.SAMN02745157_1461"/>
<evidence type="ECO:0000313" key="2">
    <source>
        <dbReference type="EMBL" id="SHF02338.1"/>
    </source>
</evidence>
<reference evidence="2 3" key="1">
    <citation type="submission" date="2016-11" db="EMBL/GenBank/DDBJ databases">
        <authorList>
            <person name="Jaros S."/>
            <person name="Januszkiewicz K."/>
            <person name="Wedrychowicz H."/>
        </authorList>
    </citation>
    <scope>NUCLEOTIDE SEQUENCE [LARGE SCALE GENOMIC DNA]</scope>
    <source>
        <strain evidence="2 3">DSM 19436</strain>
    </source>
</reference>
<feature type="compositionally biased region" description="Low complexity" evidence="1">
    <location>
        <begin position="89"/>
        <end position="100"/>
    </location>
</feature>
<evidence type="ECO:0000313" key="3">
    <source>
        <dbReference type="Proteomes" id="UP000184485"/>
    </source>
</evidence>
<dbReference type="AlphaFoldDB" id="A0A1M4Y9M8"/>
<keyword evidence="3" id="KW-1185">Reference proteome</keyword>
<accession>A0A1M4Y9M8</accession>
<organism evidence="2 3">
    <name type="scientific">Kaistia soli DSM 19436</name>
    <dbReference type="NCBI Taxonomy" id="1122133"/>
    <lineage>
        <taxon>Bacteria</taxon>
        <taxon>Pseudomonadati</taxon>
        <taxon>Pseudomonadota</taxon>
        <taxon>Alphaproteobacteria</taxon>
        <taxon>Hyphomicrobiales</taxon>
        <taxon>Kaistiaceae</taxon>
        <taxon>Kaistia</taxon>
    </lineage>
</organism>